<sequence length="128" mass="14384">MANCATELRDAAATRVQDNCPDDTELVMFVGATGYFFRTWQKLISCIATAVAALIGTVPDDWELVITGTLIGKTYYQNDDLKNKRYRLYRDGLLLNSTQYSKNSSTGTWELIDGAVLEEDSVFTVIYY</sequence>
<evidence type="ECO:0000313" key="2">
    <source>
        <dbReference type="Proteomes" id="UP000244450"/>
    </source>
</evidence>
<organism evidence="1 2">
    <name type="scientific">Chitinophaga parva</name>
    <dbReference type="NCBI Taxonomy" id="2169414"/>
    <lineage>
        <taxon>Bacteria</taxon>
        <taxon>Pseudomonadati</taxon>
        <taxon>Bacteroidota</taxon>
        <taxon>Chitinophagia</taxon>
        <taxon>Chitinophagales</taxon>
        <taxon>Chitinophagaceae</taxon>
        <taxon>Chitinophaga</taxon>
    </lineage>
</organism>
<dbReference type="RefSeq" id="WP_108686850.1">
    <property type="nucleotide sequence ID" value="NZ_QCYK01000002.1"/>
</dbReference>
<dbReference type="Proteomes" id="UP000244450">
    <property type="component" value="Unassembled WGS sequence"/>
</dbReference>
<dbReference type="OrthoDB" id="6315383at2"/>
<gene>
    <name evidence="1" type="ORF">DCC81_11915</name>
</gene>
<evidence type="ECO:0000313" key="1">
    <source>
        <dbReference type="EMBL" id="PUZ25013.1"/>
    </source>
</evidence>
<protein>
    <submittedName>
        <fullName evidence="1">Uncharacterized protein</fullName>
    </submittedName>
</protein>
<dbReference type="EMBL" id="QCYK01000002">
    <property type="protein sequence ID" value="PUZ25013.1"/>
    <property type="molecule type" value="Genomic_DNA"/>
</dbReference>
<comment type="caution">
    <text evidence="1">The sequence shown here is derived from an EMBL/GenBank/DDBJ whole genome shotgun (WGS) entry which is preliminary data.</text>
</comment>
<accession>A0A2T7BFL4</accession>
<dbReference type="AlphaFoldDB" id="A0A2T7BFL4"/>
<reference evidence="1 2" key="1">
    <citation type="submission" date="2018-04" db="EMBL/GenBank/DDBJ databases">
        <title>Chitinophaga fuyangensis sp. nov., isolated from soil in a chemical factory.</title>
        <authorList>
            <person name="Chen K."/>
        </authorList>
    </citation>
    <scope>NUCLEOTIDE SEQUENCE [LARGE SCALE GENOMIC DNA]</scope>
    <source>
        <strain evidence="1 2">LY-1</strain>
    </source>
</reference>
<name>A0A2T7BFL4_9BACT</name>
<proteinExistence type="predicted"/>
<keyword evidence="2" id="KW-1185">Reference proteome</keyword>